<proteinExistence type="predicted"/>
<reference evidence="2" key="1">
    <citation type="submission" date="2020-12" db="EMBL/GenBank/DDBJ databases">
        <title>Draft genome sequence of Enterobacter spp., Lelliottia spp. and Serratia spp. isolated from drinking water reservoirs and lakes.</title>
        <authorList>
            <person name="Reitter C."/>
            <person name="Neuhaus K."/>
            <person name="Huegler M."/>
        </authorList>
    </citation>
    <scope>NUCLEOTIDE SEQUENCE</scope>
    <source>
        <strain evidence="2">TZW15</strain>
    </source>
</reference>
<gene>
    <name evidence="2" type="ORF">I7V27_20975</name>
</gene>
<dbReference type="EMBL" id="JAENMS010000016">
    <property type="protein sequence ID" value="MBL5936906.1"/>
    <property type="molecule type" value="Genomic_DNA"/>
</dbReference>
<dbReference type="Proteomes" id="UP000653275">
    <property type="component" value="Unassembled WGS sequence"/>
</dbReference>
<name>A0AAP2AIW6_LELAM</name>
<feature type="transmembrane region" description="Helical" evidence="1">
    <location>
        <begin position="12"/>
        <end position="29"/>
    </location>
</feature>
<keyword evidence="1" id="KW-0812">Transmembrane</keyword>
<dbReference type="AlphaFoldDB" id="A0AAP2AIW6"/>
<dbReference type="RefSeq" id="WP_202666456.1">
    <property type="nucleotide sequence ID" value="NZ_JAENMR010000017.1"/>
</dbReference>
<organism evidence="2 3">
    <name type="scientific">Lelliottia amnigena</name>
    <name type="common">Enterobacter amnigenus</name>
    <dbReference type="NCBI Taxonomy" id="61646"/>
    <lineage>
        <taxon>Bacteria</taxon>
        <taxon>Pseudomonadati</taxon>
        <taxon>Pseudomonadota</taxon>
        <taxon>Gammaproteobacteria</taxon>
        <taxon>Enterobacterales</taxon>
        <taxon>Enterobacteriaceae</taxon>
        <taxon>Lelliottia</taxon>
    </lineage>
</organism>
<keyword evidence="1" id="KW-1133">Transmembrane helix</keyword>
<evidence type="ECO:0000313" key="2">
    <source>
        <dbReference type="EMBL" id="MBL5936906.1"/>
    </source>
</evidence>
<protein>
    <submittedName>
        <fullName evidence="2">Uncharacterized protein</fullName>
    </submittedName>
</protein>
<sequence>MSNKLLFEKTCGMITLVAAVISLSFLCYYENNEPAYLHDAKEKTQSYLSSAYGPVGCAVADIVGNNARLVCRGANNNTLYEFRVLPSNLAPYDVSRSFYLEALNAQAKNSANEGLMRYLKINTGESIQEL</sequence>
<keyword evidence="1" id="KW-0472">Membrane</keyword>
<evidence type="ECO:0000313" key="3">
    <source>
        <dbReference type="Proteomes" id="UP000653275"/>
    </source>
</evidence>
<evidence type="ECO:0000256" key="1">
    <source>
        <dbReference type="SAM" id="Phobius"/>
    </source>
</evidence>
<comment type="caution">
    <text evidence="2">The sequence shown here is derived from an EMBL/GenBank/DDBJ whole genome shotgun (WGS) entry which is preliminary data.</text>
</comment>
<accession>A0AAP2AIW6</accession>